<dbReference type="PANTHER" id="PTHR13356">
    <property type="entry name" value="OB FOLD NUCLEIC ACID BINDING PROTEIN-RELATED"/>
    <property type="match status" value="1"/>
</dbReference>
<dbReference type="Proteomes" id="UP000887568">
    <property type="component" value="Unplaced"/>
</dbReference>
<dbReference type="OMA" id="RNIDCEV"/>
<dbReference type="FunFam" id="2.40.50.140:FF:000072">
    <property type="entry name" value="SOSS complex subunit B2"/>
    <property type="match status" value="1"/>
</dbReference>
<sequence>MTTEPKITSIKELRPGMKNLNMVFIVLEMGTSSKTKDGHEIRSCKVADKSGCINMSVWDELGRIIQPGDMLKLTKGYASLFRGCLTLYTGMGGKLHKIGDFCMVFSEMPNMSEPNAEFIAQQKVSLQEQRSNSPTGPGQGPSDGRPPNNGGPRMGPNGNQNQKSTYDQQPPRPPTPPMGVNFPQSHPNRGGMSQGGPKNGMGPGFSTDHRGGRGRRGR</sequence>
<dbReference type="AlphaFoldDB" id="A0A914B9P6"/>
<evidence type="ECO:0000313" key="3">
    <source>
        <dbReference type="EnsemblMetazoa" id="XP_038072167.1"/>
    </source>
</evidence>
<evidence type="ECO:0000313" key="4">
    <source>
        <dbReference type="Proteomes" id="UP000887568"/>
    </source>
</evidence>
<feature type="compositionally biased region" description="Low complexity" evidence="2">
    <location>
        <begin position="145"/>
        <end position="162"/>
    </location>
</feature>
<dbReference type="GeneID" id="119740805"/>
<keyword evidence="1" id="KW-0238">DNA-binding</keyword>
<dbReference type="GO" id="GO:0000724">
    <property type="term" value="P:double-strand break repair via homologous recombination"/>
    <property type="evidence" value="ECO:0007669"/>
    <property type="project" value="TreeGrafter"/>
</dbReference>
<evidence type="ECO:0008006" key="5">
    <source>
        <dbReference type="Google" id="ProtNLM"/>
    </source>
</evidence>
<dbReference type="PANTHER" id="PTHR13356:SF0">
    <property type="entry name" value="SOSS COMPLEX SUBUNIT B HOMOLOG"/>
    <property type="match status" value="1"/>
</dbReference>
<feature type="compositionally biased region" description="Gly residues" evidence="2">
    <location>
        <begin position="192"/>
        <end position="203"/>
    </location>
</feature>
<keyword evidence="4" id="KW-1185">Reference proteome</keyword>
<feature type="region of interest" description="Disordered" evidence="2">
    <location>
        <begin position="123"/>
        <end position="218"/>
    </location>
</feature>
<evidence type="ECO:0000256" key="2">
    <source>
        <dbReference type="SAM" id="MobiDB-lite"/>
    </source>
</evidence>
<dbReference type="GO" id="GO:0010212">
    <property type="term" value="P:response to ionizing radiation"/>
    <property type="evidence" value="ECO:0007669"/>
    <property type="project" value="TreeGrafter"/>
</dbReference>
<dbReference type="CDD" id="cd04491">
    <property type="entry name" value="SoSSB_OBF"/>
    <property type="match status" value="1"/>
</dbReference>
<dbReference type="SUPFAM" id="SSF50249">
    <property type="entry name" value="Nucleic acid-binding proteins"/>
    <property type="match status" value="1"/>
</dbReference>
<feature type="compositionally biased region" description="Polar residues" evidence="2">
    <location>
        <begin position="123"/>
        <end position="136"/>
    </location>
</feature>
<dbReference type="InterPro" id="IPR051231">
    <property type="entry name" value="SOSS-B"/>
</dbReference>
<accession>A0A914B9P6</accession>
<reference evidence="3" key="1">
    <citation type="submission" date="2022-11" db="UniProtKB">
        <authorList>
            <consortium name="EnsemblMetazoa"/>
        </authorList>
    </citation>
    <scope>IDENTIFICATION</scope>
</reference>
<dbReference type="RefSeq" id="XP_038072167.1">
    <property type="nucleotide sequence ID" value="XM_038216239.1"/>
</dbReference>
<dbReference type="GO" id="GO:0003677">
    <property type="term" value="F:DNA binding"/>
    <property type="evidence" value="ECO:0007669"/>
    <property type="project" value="UniProtKB-KW"/>
</dbReference>
<protein>
    <recommendedName>
        <fullName evidence="5">SOSS complex subunit B1</fullName>
    </recommendedName>
</protein>
<proteinExistence type="predicted"/>
<dbReference type="EnsemblMetazoa" id="XM_038216239.1">
    <property type="protein sequence ID" value="XP_038072167.1"/>
    <property type="gene ID" value="LOC119740805"/>
</dbReference>
<dbReference type="InterPro" id="IPR012340">
    <property type="entry name" value="NA-bd_OB-fold"/>
</dbReference>
<dbReference type="GO" id="GO:0044818">
    <property type="term" value="P:mitotic G2/M transition checkpoint"/>
    <property type="evidence" value="ECO:0007669"/>
    <property type="project" value="TreeGrafter"/>
</dbReference>
<evidence type="ECO:0000256" key="1">
    <source>
        <dbReference type="ARBA" id="ARBA00023125"/>
    </source>
</evidence>
<dbReference type="Gene3D" id="2.40.50.140">
    <property type="entry name" value="Nucleic acid-binding proteins"/>
    <property type="match status" value="1"/>
</dbReference>
<dbReference type="OrthoDB" id="295715at2759"/>
<organism evidence="3 4">
    <name type="scientific">Patiria miniata</name>
    <name type="common">Bat star</name>
    <name type="synonym">Asterina miniata</name>
    <dbReference type="NCBI Taxonomy" id="46514"/>
    <lineage>
        <taxon>Eukaryota</taxon>
        <taxon>Metazoa</taxon>
        <taxon>Echinodermata</taxon>
        <taxon>Eleutherozoa</taxon>
        <taxon>Asterozoa</taxon>
        <taxon>Asteroidea</taxon>
        <taxon>Valvatacea</taxon>
        <taxon>Valvatida</taxon>
        <taxon>Asterinidae</taxon>
        <taxon>Patiria</taxon>
    </lineage>
</organism>
<name>A0A914B9P6_PATMI</name>
<dbReference type="GO" id="GO:0070876">
    <property type="term" value="C:SOSS complex"/>
    <property type="evidence" value="ECO:0007669"/>
    <property type="project" value="TreeGrafter"/>
</dbReference>
<dbReference type="GO" id="GO:0005694">
    <property type="term" value="C:chromosome"/>
    <property type="evidence" value="ECO:0007669"/>
    <property type="project" value="UniProtKB-ARBA"/>
</dbReference>